<dbReference type="RefSeq" id="WP_075072563.1">
    <property type="nucleotide sequence ID" value="NZ_DF967972.1"/>
</dbReference>
<evidence type="ECO:0008006" key="4">
    <source>
        <dbReference type="Google" id="ProtNLM"/>
    </source>
</evidence>
<keyword evidence="3" id="KW-1185">Reference proteome</keyword>
<protein>
    <recommendedName>
        <fullName evidence="4">Flp pilus-assembly TadE/G-like</fullName>
    </recommendedName>
</protein>
<dbReference type="EMBL" id="DF967972">
    <property type="protein sequence ID" value="GAP13215.1"/>
    <property type="molecule type" value="Genomic_DNA"/>
</dbReference>
<gene>
    <name evidence="2" type="ORF">LARV_00966</name>
</gene>
<dbReference type="STRING" id="360412.LARV_00966"/>
<keyword evidence="1" id="KW-0812">Transmembrane</keyword>
<evidence type="ECO:0000313" key="3">
    <source>
        <dbReference type="Proteomes" id="UP000055060"/>
    </source>
</evidence>
<keyword evidence="1" id="KW-1133">Transmembrane helix</keyword>
<keyword evidence="1" id="KW-0472">Membrane</keyword>
<evidence type="ECO:0000256" key="1">
    <source>
        <dbReference type="SAM" id="Phobius"/>
    </source>
</evidence>
<feature type="transmembrane region" description="Helical" evidence="1">
    <location>
        <begin position="12"/>
        <end position="34"/>
    </location>
</feature>
<proteinExistence type="predicted"/>
<reference evidence="2" key="1">
    <citation type="submission" date="2015-07" db="EMBL/GenBank/DDBJ databases">
        <title>Draft Genome Sequences of Anaerolinea thermolimosa IMO-1, Bellilinea caldifistulae GOMI-1, Leptolinea tardivitalis YMTK-2, Levilinea saccharolytica KIBI-1,Longilinea arvoryzae KOME-1, Previously Described as Members of the Anaerolineaceae (Chloroflexi).</title>
        <authorList>
            <person name="Sekiguchi Y."/>
            <person name="Ohashi A."/>
            <person name="Matsuura N."/>
            <person name="Tourlousse M.D."/>
        </authorList>
    </citation>
    <scope>NUCLEOTIDE SEQUENCE [LARGE SCALE GENOMIC DNA]</scope>
    <source>
        <strain evidence="2">KOME-1</strain>
    </source>
</reference>
<evidence type="ECO:0000313" key="2">
    <source>
        <dbReference type="EMBL" id="GAP13215.1"/>
    </source>
</evidence>
<dbReference type="AlphaFoldDB" id="A0A0S7B7B3"/>
<dbReference type="OrthoDB" id="166741at2"/>
<organism evidence="2">
    <name type="scientific">Longilinea arvoryzae</name>
    <dbReference type="NCBI Taxonomy" id="360412"/>
    <lineage>
        <taxon>Bacteria</taxon>
        <taxon>Bacillati</taxon>
        <taxon>Chloroflexota</taxon>
        <taxon>Anaerolineae</taxon>
        <taxon>Anaerolineales</taxon>
        <taxon>Anaerolineaceae</taxon>
        <taxon>Longilinea</taxon>
    </lineage>
</organism>
<dbReference type="Proteomes" id="UP000055060">
    <property type="component" value="Unassembled WGS sequence"/>
</dbReference>
<accession>A0A0S7B7B3</accession>
<sequence>MIRDRRAQSAVWGFLGMMVFIAIASGLVDIYRLYAARNWAYTVAQEAAMAGASRGRDWSSMLVDGNIRLDPDMSRSQALAVIDSAMSSRGVVLFVNDVRVLPDPGGGVITGYPPQPVRLASGAGNWHSSEPAVGVYLEVPVNWLMLNMLNLNEKTVRVFAAAGVAH</sequence>
<name>A0A0S7B7B3_9CHLR</name>